<feature type="transmembrane region" description="Helical" evidence="1">
    <location>
        <begin position="141"/>
        <end position="159"/>
    </location>
</feature>
<feature type="transmembrane region" description="Helical" evidence="1">
    <location>
        <begin position="52"/>
        <end position="74"/>
    </location>
</feature>
<comment type="caution">
    <text evidence="2">The sequence shown here is derived from an EMBL/GenBank/DDBJ whole genome shotgun (WGS) entry which is preliminary data.</text>
</comment>
<name>A0ABQ2XQ52_9BURK</name>
<evidence type="ECO:0000313" key="3">
    <source>
        <dbReference type="Proteomes" id="UP000620127"/>
    </source>
</evidence>
<keyword evidence="3" id="KW-1185">Reference proteome</keyword>
<dbReference type="EMBL" id="BMYT01000008">
    <property type="protein sequence ID" value="GGX25560.1"/>
    <property type="molecule type" value="Genomic_DNA"/>
</dbReference>
<dbReference type="Proteomes" id="UP000620127">
    <property type="component" value="Unassembled WGS sequence"/>
</dbReference>
<sequence length="163" mass="18551">MANLRYTQAEAEENFLRSSGLGALTVGLYLIFDVVTDRYNIFKEFQSNIPLIGVIVVFGITLFGFMIFTLLSSIHSGIEMRKRSFLRFQFEDEYVASLENKAKVSSYSIGVFCLFSAIFLTDKDRYFAVLVTISISDFSRIVLGCMSCAYALPILSSYWKRDE</sequence>
<protein>
    <submittedName>
        <fullName evidence="2">Uncharacterized protein</fullName>
    </submittedName>
</protein>
<reference evidence="3" key="1">
    <citation type="journal article" date="2019" name="Int. J. Syst. Evol. Microbiol.">
        <title>The Global Catalogue of Microorganisms (GCM) 10K type strain sequencing project: providing services to taxonomists for standard genome sequencing and annotation.</title>
        <authorList>
            <consortium name="The Broad Institute Genomics Platform"/>
            <consortium name="The Broad Institute Genome Sequencing Center for Infectious Disease"/>
            <person name="Wu L."/>
            <person name="Ma J."/>
        </authorList>
    </citation>
    <scope>NUCLEOTIDE SEQUENCE [LARGE SCALE GENOMIC DNA]</scope>
    <source>
        <strain evidence="3">KCTC 23916</strain>
    </source>
</reference>
<evidence type="ECO:0000313" key="2">
    <source>
        <dbReference type="EMBL" id="GGX25560.1"/>
    </source>
</evidence>
<proteinExistence type="predicted"/>
<gene>
    <name evidence="2" type="ORF">GCM10011282_34380</name>
</gene>
<evidence type="ECO:0000256" key="1">
    <source>
        <dbReference type="SAM" id="Phobius"/>
    </source>
</evidence>
<accession>A0ABQ2XQ52</accession>
<dbReference type="RefSeq" id="WP_189347600.1">
    <property type="nucleotide sequence ID" value="NZ_BMYT01000008.1"/>
</dbReference>
<keyword evidence="1" id="KW-0812">Transmembrane</keyword>
<feature type="transmembrane region" description="Helical" evidence="1">
    <location>
        <begin position="15"/>
        <end position="32"/>
    </location>
</feature>
<keyword evidence="1" id="KW-1133">Transmembrane helix</keyword>
<organism evidence="2 3">
    <name type="scientific">Undibacterium macrobrachii</name>
    <dbReference type="NCBI Taxonomy" id="1119058"/>
    <lineage>
        <taxon>Bacteria</taxon>
        <taxon>Pseudomonadati</taxon>
        <taxon>Pseudomonadota</taxon>
        <taxon>Betaproteobacteria</taxon>
        <taxon>Burkholderiales</taxon>
        <taxon>Oxalobacteraceae</taxon>
        <taxon>Undibacterium</taxon>
    </lineage>
</organism>
<feature type="transmembrane region" description="Helical" evidence="1">
    <location>
        <begin position="104"/>
        <end position="121"/>
    </location>
</feature>
<keyword evidence="1" id="KW-0472">Membrane</keyword>